<comment type="similarity">
    <text evidence="2">Belongs to the eukaryotic ribosomal protein eS27 family.</text>
</comment>
<evidence type="ECO:0000313" key="6">
    <source>
        <dbReference type="EMBL" id="KAG5950921.1"/>
    </source>
</evidence>
<evidence type="ECO:0008006" key="8">
    <source>
        <dbReference type="Google" id="ProtNLM"/>
    </source>
</evidence>
<keyword evidence="7" id="KW-1185">Reference proteome</keyword>
<dbReference type="EMBL" id="SRPR01000721">
    <property type="protein sequence ID" value="KAG5950921.1"/>
    <property type="molecule type" value="Genomic_DNA"/>
</dbReference>
<comment type="caution">
    <text evidence="6">The sequence shown here is derived from an EMBL/GenBank/DDBJ whole genome shotgun (WGS) entry which is preliminary data.</text>
</comment>
<keyword evidence="3" id="KW-0862">Zinc</keyword>
<dbReference type="Gene3D" id="2.20.25.100">
    <property type="entry name" value="Zn-binding ribosomal proteins"/>
    <property type="match status" value="1"/>
</dbReference>
<organism evidence="6 7">
    <name type="scientific">Claviceps arundinis</name>
    <dbReference type="NCBI Taxonomy" id="1623583"/>
    <lineage>
        <taxon>Eukaryota</taxon>
        <taxon>Fungi</taxon>
        <taxon>Dikarya</taxon>
        <taxon>Ascomycota</taxon>
        <taxon>Pezizomycotina</taxon>
        <taxon>Sordariomycetes</taxon>
        <taxon>Hypocreomycetidae</taxon>
        <taxon>Hypocreales</taxon>
        <taxon>Clavicipitaceae</taxon>
        <taxon>Claviceps</taxon>
    </lineage>
</organism>
<keyword evidence="5" id="KW-0687">Ribonucleoprotein</keyword>
<dbReference type="SUPFAM" id="SSF57829">
    <property type="entry name" value="Zn-binding ribosomal proteins"/>
    <property type="match status" value="1"/>
</dbReference>
<evidence type="ECO:0000256" key="2">
    <source>
        <dbReference type="ARBA" id="ARBA00010919"/>
    </source>
</evidence>
<name>A0ABQ7P149_9HYPO</name>
<protein>
    <recommendedName>
        <fullName evidence="8">40S ribosomal protein S27</fullName>
    </recommendedName>
</protein>
<evidence type="ECO:0000313" key="7">
    <source>
        <dbReference type="Proteomes" id="UP000742024"/>
    </source>
</evidence>
<accession>A0ABQ7P149</accession>
<comment type="cofactor">
    <cofactor evidence="1">
        <name>Zn(2+)</name>
        <dbReference type="ChEBI" id="CHEBI:29105"/>
    </cofactor>
</comment>
<evidence type="ECO:0000256" key="4">
    <source>
        <dbReference type="ARBA" id="ARBA00022980"/>
    </source>
</evidence>
<dbReference type="Proteomes" id="UP000742024">
    <property type="component" value="Unassembled WGS sequence"/>
</dbReference>
<dbReference type="InterPro" id="IPR023407">
    <property type="entry name" value="Ribosomal_eS27_Zn-bd_dom_sf"/>
</dbReference>
<gene>
    <name evidence="6" type="ORF">E4U57_007301</name>
</gene>
<reference evidence="6 7" key="1">
    <citation type="journal article" date="2020" name="bioRxiv">
        <title>Whole genome comparisons of ergot fungi reveals the divergence and evolution of species within the genus Claviceps are the result of varying mechanisms driving genome evolution and host range expansion.</title>
        <authorList>
            <person name="Wyka S.A."/>
            <person name="Mondo S.J."/>
            <person name="Liu M."/>
            <person name="Dettman J."/>
            <person name="Nalam V."/>
            <person name="Broders K.D."/>
        </authorList>
    </citation>
    <scope>NUCLEOTIDE SEQUENCE [LARGE SCALE GENOMIC DNA]</scope>
    <source>
        <strain evidence="6 7">LM583</strain>
    </source>
</reference>
<evidence type="ECO:0000256" key="3">
    <source>
        <dbReference type="ARBA" id="ARBA00022833"/>
    </source>
</evidence>
<proteinExistence type="inferred from homology"/>
<dbReference type="HAMAP" id="MF_00371">
    <property type="entry name" value="Ribosomal_eS27"/>
    <property type="match status" value="1"/>
</dbReference>
<dbReference type="InterPro" id="IPR000592">
    <property type="entry name" value="Ribosomal_eS27"/>
</dbReference>
<keyword evidence="4" id="KW-0689">Ribosomal protein</keyword>
<sequence length="180" mass="19484">MGPSTQSGRHPGCIQWLAPFFFSRGVGPGSPITLHSLLPVNISGSGKSKNPHPTALDFCRLPYPKYLASLKSAARFRQVSRSSQDTHGQFFFSSQSVKMVLAVDLLNPSPAAEAKKHKLKTLVPAPRSFFMDVKCPGCFAITTVFSHAQTVVICQGCTTVLCQPTGGKARLTEGCSFRRK</sequence>
<evidence type="ECO:0000256" key="5">
    <source>
        <dbReference type="ARBA" id="ARBA00023274"/>
    </source>
</evidence>
<dbReference type="Pfam" id="PF01667">
    <property type="entry name" value="Ribosomal_S27e"/>
    <property type="match status" value="1"/>
</dbReference>
<evidence type="ECO:0000256" key="1">
    <source>
        <dbReference type="ARBA" id="ARBA00001947"/>
    </source>
</evidence>
<dbReference type="PANTHER" id="PTHR11594">
    <property type="entry name" value="40S RIBOSOMAL PROTEIN S27"/>
    <property type="match status" value="1"/>
</dbReference>
<dbReference type="InterPro" id="IPR011332">
    <property type="entry name" value="Ribosomal_zn-bd"/>
</dbReference>